<dbReference type="PANTHER" id="PTHR11102">
    <property type="entry name" value="SEL-1-LIKE PROTEIN"/>
    <property type="match status" value="1"/>
</dbReference>
<evidence type="ECO:0000313" key="1">
    <source>
        <dbReference type="EMBL" id="MBB6340116.1"/>
    </source>
</evidence>
<dbReference type="Gene3D" id="1.25.40.10">
    <property type="entry name" value="Tetratricopeptide repeat domain"/>
    <property type="match status" value="1"/>
</dbReference>
<comment type="caution">
    <text evidence="1">The sequence shown here is derived from an EMBL/GenBank/DDBJ whole genome shotgun (WGS) entry which is preliminary data.</text>
</comment>
<dbReference type="SUPFAM" id="SSF81901">
    <property type="entry name" value="HCP-like"/>
    <property type="match status" value="1"/>
</dbReference>
<gene>
    <name evidence="1" type="ORF">HNP49_000266</name>
</gene>
<proteinExistence type="predicted"/>
<dbReference type="Proteomes" id="UP000557193">
    <property type="component" value="Unassembled WGS sequence"/>
</dbReference>
<dbReference type="EMBL" id="JACHLL010000001">
    <property type="protein sequence ID" value="MBB6340116.1"/>
    <property type="molecule type" value="Genomic_DNA"/>
</dbReference>
<protein>
    <submittedName>
        <fullName evidence="1">TPR repeat protein</fullName>
    </submittedName>
</protein>
<dbReference type="RefSeq" id="WP_184679936.1">
    <property type="nucleotide sequence ID" value="NZ_JACHLL010000001.1"/>
</dbReference>
<name>A0A7X0ET08_9PSED</name>
<sequence length="182" mass="19692">MNGTCRALLIGVALTLTPTLLLAEGNSLLVPALGRCTLNTVAEQRSEALAACEAYAKGGDSKAQFELGEYYYNGQLTPQDLQKALAWFEQASLQGHAQAQWRLGLMFARGEGVPANRVQAFIVLKMAAINGAEDAMDSADQLAQQMSREELQAANQVLSQIFRNYLQDIQGLGSTPDFNVKP</sequence>
<dbReference type="PANTHER" id="PTHR11102:SF160">
    <property type="entry name" value="ERAD-ASSOCIATED E3 UBIQUITIN-PROTEIN LIGASE COMPONENT HRD3"/>
    <property type="match status" value="1"/>
</dbReference>
<dbReference type="Pfam" id="PF08238">
    <property type="entry name" value="Sel1"/>
    <property type="match status" value="2"/>
</dbReference>
<dbReference type="InterPro" id="IPR011990">
    <property type="entry name" value="TPR-like_helical_dom_sf"/>
</dbReference>
<organism evidence="1 2">
    <name type="scientific">Pseudomonas fluvialis</name>
    <dbReference type="NCBI Taxonomy" id="1793966"/>
    <lineage>
        <taxon>Bacteria</taxon>
        <taxon>Pseudomonadati</taxon>
        <taxon>Pseudomonadota</taxon>
        <taxon>Gammaproteobacteria</taxon>
        <taxon>Pseudomonadales</taxon>
        <taxon>Pseudomonadaceae</taxon>
        <taxon>Pseudomonas</taxon>
    </lineage>
</organism>
<dbReference type="InterPro" id="IPR050767">
    <property type="entry name" value="Sel1_AlgK"/>
</dbReference>
<reference evidence="1 2" key="1">
    <citation type="submission" date="2020-08" db="EMBL/GenBank/DDBJ databases">
        <title>Functional genomics of gut bacteria from endangered species of beetles.</title>
        <authorList>
            <person name="Carlos-Shanley C."/>
        </authorList>
    </citation>
    <scope>NUCLEOTIDE SEQUENCE [LARGE SCALE GENOMIC DNA]</scope>
    <source>
        <strain evidence="1 2">S00202</strain>
    </source>
</reference>
<accession>A0A7X0ET08</accession>
<evidence type="ECO:0000313" key="2">
    <source>
        <dbReference type="Proteomes" id="UP000557193"/>
    </source>
</evidence>
<dbReference type="AlphaFoldDB" id="A0A7X0ET08"/>
<dbReference type="SMART" id="SM00671">
    <property type="entry name" value="SEL1"/>
    <property type="match status" value="2"/>
</dbReference>
<keyword evidence="2" id="KW-1185">Reference proteome</keyword>
<dbReference type="InterPro" id="IPR006597">
    <property type="entry name" value="Sel1-like"/>
</dbReference>